<evidence type="ECO:0000256" key="2">
    <source>
        <dbReference type="ARBA" id="ARBA00022741"/>
    </source>
</evidence>
<proteinExistence type="predicted"/>
<dbReference type="GO" id="GO:0046872">
    <property type="term" value="F:metal ion binding"/>
    <property type="evidence" value="ECO:0007669"/>
    <property type="project" value="UniProtKB-KW"/>
</dbReference>
<keyword evidence="9" id="KW-1185">Reference proteome</keyword>
<evidence type="ECO:0000256" key="4">
    <source>
        <dbReference type="ARBA" id="ARBA00023134"/>
    </source>
</evidence>
<keyword evidence="1 7" id="KW-0479">Metal-binding</keyword>
<dbReference type="AlphaFoldDB" id="A0AAE9WCB9"/>
<evidence type="ECO:0000256" key="3">
    <source>
        <dbReference type="ARBA" id="ARBA00022842"/>
    </source>
</evidence>
<dbReference type="PANTHER" id="PTHR10218">
    <property type="entry name" value="GTP-BINDING PROTEIN ALPHA SUBUNIT"/>
    <property type="match status" value="1"/>
</dbReference>
<dbReference type="CDD" id="cd00066">
    <property type="entry name" value="G-alpha"/>
    <property type="match status" value="1"/>
</dbReference>
<evidence type="ECO:0000256" key="6">
    <source>
        <dbReference type="PIRSR" id="PIRSR601019-1"/>
    </source>
</evidence>
<dbReference type="Gene3D" id="1.10.400.10">
    <property type="entry name" value="GI Alpha 1, domain 2-like"/>
    <property type="match status" value="1"/>
</dbReference>
<dbReference type="GeneID" id="80877177"/>
<dbReference type="GO" id="GO:0005525">
    <property type="term" value="F:GTP binding"/>
    <property type="evidence" value="ECO:0007669"/>
    <property type="project" value="UniProtKB-KW"/>
</dbReference>
<dbReference type="GO" id="GO:0010255">
    <property type="term" value="P:glucose mediated signaling pathway"/>
    <property type="evidence" value="ECO:0007669"/>
    <property type="project" value="UniProtKB-ARBA"/>
</dbReference>
<feature type="binding site" evidence="7">
    <location>
        <position position="179"/>
    </location>
    <ligand>
        <name>Mg(2+)</name>
        <dbReference type="ChEBI" id="CHEBI:18420"/>
    </ligand>
</feature>
<keyword evidence="5" id="KW-0807">Transducer</keyword>
<dbReference type="PANTHER" id="PTHR10218:SF369">
    <property type="entry name" value="GUANINE NUCLEOTIDE-BINDING PROTEIN ALPHA-2 SUBUNIT"/>
    <property type="match status" value="1"/>
</dbReference>
<dbReference type="RefSeq" id="XP_056037818.1">
    <property type="nucleotide sequence ID" value="XM_056182488.1"/>
</dbReference>
<organism evidence="8 9">
    <name type="scientific">Schizosaccharomyces osmophilus</name>
    <dbReference type="NCBI Taxonomy" id="2545709"/>
    <lineage>
        <taxon>Eukaryota</taxon>
        <taxon>Fungi</taxon>
        <taxon>Dikarya</taxon>
        <taxon>Ascomycota</taxon>
        <taxon>Taphrinomycotina</taxon>
        <taxon>Schizosaccharomycetes</taxon>
        <taxon>Schizosaccharomycetales</taxon>
        <taxon>Schizosaccharomycetaceae</taxon>
        <taxon>Schizosaccharomyces</taxon>
    </lineage>
</organism>
<protein>
    <submittedName>
        <fullName evidence="8">Heterotrimeric G protein alpha-2 subunit Gpa2</fullName>
    </submittedName>
</protein>
<dbReference type="SMART" id="SM00275">
    <property type="entry name" value="G_alpha"/>
    <property type="match status" value="1"/>
</dbReference>
<dbReference type="SUPFAM" id="SSF47895">
    <property type="entry name" value="Transducin (alpha subunit), insertion domain"/>
    <property type="match status" value="1"/>
</dbReference>
<dbReference type="PRINTS" id="PR00318">
    <property type="entry name" value="GPROTEINA"/>
</dbReference>
<name>A0AAE9WCB9_9SCHI</name>
<keyword evidence="3 7" id="KW-0460">Magnesium</keyword>
<dbReference type="SUPFAM" id="SSF52540">
    <property type="entry name" value="P-loop containing nucleoside triphosphate hydrolases"/>
    <property type="match status" value="1"/>
</dbReference>
<feature type="binding site" evidence="7">
    <location>
        <position position="48"/>
    </location>
    <ligand>
        <name>Mg(2+)</name>
        <dbReference type="ChEBI" id="CHEBI:18420"/>
    </ligand>
</feature>
<gene>
    <name evidence="8" type="primary">gpa2</name>
    <name evidence="8" type="ORF">SOMG_03699</name>
</gene>
<accession>A0AAE9WCB9</accession>
<keyword evidence="2 6" id="KW-0547">Nucleotide-binding</keyword>
<evidence type="ECO:0000256" key="5">
    <source>
        <dbReference type="ARBA" id="ARBA00023224"/>
    </source>
</evidence>
<dbReference type="FunFam" id="3.40.50.300:FF:000181">
    <property type="entry name" value="Guanine nucleotide-binding protein subunit alpha"/>
    <property type="match status" value="1"/>
</dbReference>
<dbReference type="EMBL" id="CP115612">
    <property type="protein sequence ID" value="WBW73575.1"/>
    <property type="molecule type" value="Genomic_DNA"/>
</dbReference>
<feature type="binding site" evidence="6">
    <location>
        <begin position="198"/>
        <end position="202"/>
    </location>
    <ligand>
        <name>GTP</name>
        <dbReference type="ChEBI" id="CHEBI:37565"/>
    </ligand>
</feature>
<dbReference type="KEGG" id="som:SOMG_03699"/>
<dbReference type="InterPro" id="IPR011025">
    <property type="entry name" value="GproteinA_insert"/>
</dbReference>
<reference evidence="8 9" key="1">
    <citation type="journal article" date="2023" name="G3 (Bethesda)">
        <title>A high-quality reference genome for the fission yeast Schizosaccharomyces osmophilus.</title>
        <authorList>
            <person name="Jia G.S."/>
            <person name="Zhang W.C."/>
            <person name="Liang Y."/>
            <person name="Liu X.H."/>
            <person name="Rhind N."/>
            <person name="Pidoux A."/>
            <person name="Brysch-Herzberg M."/>
            <person name="Du L.L."/>
        </authorList>
    </citation>
    <scope>NUCLEOTIDE SEQUENCE [LARGE SCALE GENOMIC DNA]</scope>
    <source>
        <strain evidence="8 9">CBS 15793</strain>
    </source>
</reference>
<evidence type="ECO:0000256" key="1">
    <source>
        <dbReference type="ARBA" id="ARBA00022723"/>
    </source>
</evidence>
<dbReference type="GO" id="GO:0007189">
    <property type="term" value="P:adenylate cyclase-activating G protein-coupled receptor signaling pathway"/>
    <property type="evidence" value="ECO:0007669"/>
    <property type="project" value="TreeGrafter"/>
</dbReference>
<dbReference type="GO" id="GO:0031683">
    <property type="term" value="F:G-protein beta/gamma-subunit complex binding"/>
    <property type="evidence" value="ECO:0007669"/>
    <property type="project" value="InterPro"/>
</dbReference>
<evidence type="ECO:0000256" key="7">
    <source>
        <dbReference type="PIRSR" id="PIRSR601019-2"/>
    </source>
</evidence>
<dbReference type="Proteomes" id="UP001212411">
    <property type="component" value="Chromosome 2"/>
</dbReference>
<feature type="binding site" evidence="6">
    <location>
        <begin position="148"/>
        <end position="149"/>
    </location>
    <ligand>
        <name>GTP</name>
        <dbReference type="ChEBI" id="CHEBI:37565"/>
    </ligand>
</feature>
<feature type="binding site" evidence="6">
    <location>
        <begin position="269"/>
        <end position="272"/>
    </location>
    <ligand>
        <name>GTP</name>
        <dbReference type="ChEBI" id="CHEBI:37565"/>
    </ligand>
</feature>
<feature type="binding site" evidence="6">
    <location>
        <position position="326"/>
    </location>
    <ligand>
        <name>GTP</name>
        <dbReference type="ChEBI" id="CHEBI:37565"/>
    </ligand>
</feature>
<evidence type="ECO:0000313" key="8">
    <source>
        <dbReference type="EMBL" id="WBW73575.1"/>
    </source>
</evidence>
<evidence type="ECO:0000313" key="9">
    <source>
        <dbReference type="Proteomes" id="UP001212411"/>
    </source>
</evidence>
<feature type="binding site" evidence="6">
    <location>
        <begin position="173"/>
        <end position="179"/>
    </location>
    <ligand>
        <name>GTP</name>
        <dbReference type="ChEBI" id="CHEBI:37565"/>
    </ligand>
</feature>
<dbReference type="GO" id="GO:0005834">
    <property type="term" value="C:heterotrimeric G-protein complex"/>
    <property type="evidence" value="ECO:0007669"/>
    <property type="project" value="TreeGrafter"/>
</dbReference>
<keyword evidence="4 6" id="KW-0342">GTP-binding</keyword>
<sequence>MVMIGTLSTDGDSRKVSHKIEKQIEAQHLKNRKTYKILLLGASDSGKSTVSKQIKILNANGFNQEEIMSFIPVVRRNLLDSAKMLMRFVGNEEVPLDPLNIHNCEIVERFIPNPGELVSTVFGKAIFDLWSVSNIRRCMYRNDSVLIDSAPYFFQRANDICSPDYVPSIDDILHSRNSTMGISEISFSLNHLQIRMFDVGGQRTERRKWIYCFENVNSIIFCVSLNDFDKKLYERNVADRNRLLESVALFDSIINSQWFVESSIILFLNKFDLFRKKLEYVSFTDHFPQYSGKTNVKGVTKFILWMFVNPSVNRLRHNIYPHITTAVDTSNIKVVFAAVTETILQHSLKEVGMF</sequence>
<dbReference type="Pfam" id="PF00503">
    <property type="entry name" value="G-alpha"/>
    <property type="match status" value="1"/>
</dbReference>
<dbReference type="InterPro" id="IPR027417">
    <property type="entry name" value="P-loop_NTPase"/>
</dbReference>
<dbReference type="GO" id="GO:0005737">
    <property type="term" value="C:cytoplasm"/>
    <property type="evidence" value="ECO:0007669"/>
    <property type="project" value="TreeGrafter"/>
</dbReference>
<dbReference type="InterPro" id="IPR001019">
    <property type="entry name" value="Gprotein_alpha_su"/>
</dbReference>
<dbReference type="GO" id="GO:0003924">
    <property type="term" value="F:GTPase activity"/>
    <property type="evidence" value="ECO:0007669"/>
    <property type="project" value="InterPro"/>
</dbReference>
<dbReference type="Gene3D" id="3.40.50.300">
    <property type="entry name" value="P-loop containing nucleotide triphosphate hydrolases"/>
    <property type="match status" value="1"/>
</dbReference>
<dbReference type="GO" id="GO:0001664">
    <property type="term" value="F:G protein-coupled receptor binding"/>
    <property type="evidence" value="ECO:0007669"/>
    <property type="project" value="TreeGrafter"/>
</dbReference>
<dbReference type="PROSITE" id="PS51882">
    <property type="entry name" value="G_ALPHA"/>
    <property type="match status" value="1"/>
</dbReference>